<comment type="similarity">
    <text evidence="1">Belongs to the protein kinase superfamily. AGC Ser/Thr protein kinase family.</text>
</comment>
<evidence type="ECO:0000256" key="8">
    <source>
        <dbReference type="ARBA" id="ARBA00047899"/>
    </source>
</evidence>
<dbReference type="InterPro" id="IPR011009">
    <property type="entry name" value="Kinase-like_dom_sf"/>
</dbReference>
<reference evidence="11 12" key="1">
    <citation type="submission" date="2024-05" db="EMBL/GenBank/DDBJ databases">
        <title>Haplotype-resolved chromosome-level genome assembly of Huyou (Citrus changshanensis).</title>
        <authorList>
            <person name="Miao C."/>
            <person name="Chen W."/>
            <person name="Wu Y."/>
            <person name="Wang L."/>
            <person name="Zhao S."/>
            <person name="Grierson D."/>
            <person name="Xu C."/>
            <person name="Chen K."/>
        </authorList>
    </citation>
    <scope>NUCLEOTIDE SEQUENCE [LARGE SCALE GENOMIC DNA]</scope>
    <source>
        <strain evidence="11">01-14</strain>
        <tissue evidence="11">Leaf</tissue>
    </source>
</reference>
<protein>
    <recommendedName>
        <fullName evidence="2">non-specific serine/threonine protein kinase</fullName>
        <ecNumber evidence="2">2.7.11.1</ecNumber>
    </recommendedName>
</protein>
<dbReference type="InterPro" id="IPR000719">
    <property type="entry name" value="Prot_kinase_dom"/>
</dbReference>
<dbReference type="PROSITE" id="PS50011">
    <property type="entry name" value="PROTEIN_KINASE_DOM"/>
    <property type="match status" value="1"/>
</dbReference>
<keyword evidence="6" id="KW-0418">Kinase</keyword>
<dbReference type="Proteomes" id="UP001428341">
    <property type="component" value="Unassembled WGS sequence"/>
</dbReference>
<comment type="caution">
    <text evidence="11">The sequence shown here is derived from an EMBL/GenBank/DDBJ whole genome shotgun (WGS) entry which is preliminary data.</text>
</comment>
<comment type="catalytic activity">
    <reaction evidence="8">
        <text>L-threonyl-[protein] + ATP = O-phospho-L-threonyl-[protein] + ADP + H(+)</text>
        <dbReference type="Rhea" id="RHEA:46608"/>
        <dbReference type="Rhea" id="RHEA-COMP:11060"/>
        <dbReference type="Rhea" id="RHEA-COMP:11605"/>
        <dbReference type="ChEBI" id="CHEBI:15378"/>
        <dbReference type="ChEBI" id="CHEBI:30013"/>
        <dbReference type="ChEBI" id="CHEBI:30616"/>
        <dbReference type="ChEBI" id="CHEBI:61977"/>
        <dbReference type="ChEBI" id="CHEBI:456216"/>
        <dbReference type="EC" id="2.7.11.1"/>
    </reaction>
</comment>
<dbReference type="GO" id="GO:0005524">
    <property type="term" value="F:ATP binding"/>
    <property type="evidence" value="ECO:0007669"/>
    <property type="project" value="UniProtKB-KW"/>
</dbReference>
<feature type="domain" description="Protein kinase" evidence="10">
    <location>
        <begin position="1"/>
        <end position="89"/>
    </location>
</feature>
<evidence type="ECO:0000256" key="2">
    <source>
        <dbReference type="ARBA" id="ARBA00012513"/>
    </source>
</evidence>
<organism evidence="11 12">
    <name type="scientific">Citrus x changshan-huyou</name>
    <dbReference type="NCBI Taxonomy" id="2935761"/>
    <lineage>
        <taxon>Eukaryota</taxon>
        <taxon>Viridiplantae</taxon>
        <taxon>Streptophyta</taxon>
        <taxon>Embryophyta</taxon>
        <taxon>Tracheophyta</taxon>
        <taxon>Spermatophyta</taxon>
        <taxon>Magnoliopsida</taxon>
        <taxon>eudicotyledons</taxon>
        <taxon>Gunneridae</taxon>
        <taxon>Pentapetalae</taxon>
        <taxon>rosids</taxon>
        <taxon>malvids</taxon>
        <taxon>Sapindales</taxon>
        <taxon>Rutaceae</taxon>
        <taxon>Aurantioideae</taxon>
        <taxon>Citrus</taxon>
    </lineage>
</organism>
<comment type="catalytic activity">
    <reaction evidence="9">
        <text>L-seryl-[protein] + ATP = O-phospho-L-seryl-[protein] + ADP + H(+)</text>
        <dbReference type="Rhea" id="RHEA:17989"/>
        <dbReference type="Rhea" id="RHEA-COMP:9863"/>
        <dbReference type="Rhea" id="RHEA-COMP:11604"/>
        <dbReference type="ChEBI" id="CHEBI:15378"/>
        <dbReference type="ChEBI" id="CHEBI:29999"/>
        <dbReference type="ChEBI" id="CHEBI:30616"/>
        <dbReference type="ChEBI" id="CHEBI:83421"/>
        <dbReference type="ChEBI" id="CHEBI:456216"/>
        <dbReference type="EC" id="2.7.11.1"/>
    </reaction>
</comment>
<dbReference type="PANTHER" id="PTHR45637">
    <property type="entry name" value="FLIPPASE KINASE 1-RELATED"/>
    <property type="match status" value="1"/>
</dbReference>
<sequence length="89" mass="10409">MGITYRDLKPENVIVQEKGYIMLSDFDLFFKCDVVLKLLMQRSTELKAMDKSVIRKVDVQMFDEKNFGPNQLMLVQVHLLGLTSTRLRK</sequence>
<dbReference type="GO" id="GO:0004674">
    <property type="term" value="F:protein serine/threonine kinase activity"/>
    <property type="evidence" value="ECO:0007669"/>
    <property type="project" value="UniProtKB-KW"/>
</dbReference>
<dbReference type="AlphaFoldDB" id="A0AAP0QVZ7"/>
<dbReference type="EC" id="2.7.11.1" evidence="2"/>
<dbReference type="Gene3D" id="1.10.510.10">
    <property type="entry name" value="Transferase(Phosphotransferase) domain 1"/>
    <property type="match status" value="1"/>
</dbReference>
<evidence type="ECO:0000256" key="6">
    <source>
        <dbReference type="ARBA" id="ARBA00022777"/>
    </source>
</evidence>
<evidence type="ECO:0000256" key="3">
    <source>
        <dbReference type="ARBA" id="ARBA00022527"/>
    </source>
</evidence>
<evidence type="ECO:0000313" key="12">
    <source>
        <dbReference type="Proteomes" id="UP001428341"/>
    </source>
</evidence>
<keyword evidence="5" id="KW-0547">Nucleotide-binding</keyword>
<name>A0AAP0QVZ7_9ROSI</name>
<keyword evidence="12" id="KW-1185">Reference proteome</keyword>
<accession>A0AAP0QVZ7</accession>
<dbReference type="PROSITE" id="PS00108">
    <property type="entry name" value="PROTEIN_KINASE_ST"/>
    <property type="match status" value="1"/>
</dbReference>
<keyword evidence="7" id="KW-0067">ATP-binding</keyword>
<evidence type="ECO:0000259" key="10">
    <source>
        <dbReference type="PROSITE" id="PS50011"/>
    </source>
</evidence>
<gene>
    <name evidence="11" type="ORF">WN944_022263</name>
</gene>
<evidence type="ECO:0000313" key="11">
    <source>
        <dbReference type="EMBL" id="KAK9229302.1"/>
    </source>
</evidence>
<dbReference type="InterPro" id="IPR008271">
    <property type="entry name" value="Ser/Thr_kinase_AS"/>
</dbReference>
<evidence type="ECO:0000256" key="1">
    <source>
        <dbReference type="ARBA" id="ARBA00009903"/>
    </source>
</evidence>
<evidence type="ECO:0000256" key="5">
    <source>
        <dbReference type="ARBA" id="ARBA00022741"/>
    </source>
</evidence>
<dbReference type="EMBL" id="JBCGBO010000001">
    <property type="protein sequence ID" value="KAK9229302.1"/>
    <property type="molecule type" value="Genomic_DNA"/>
</dbReference>
<dbReference type="SUPFAM" id="SSF56112">
    <property type="entry name" value="Protein kinase-like (PK-like)"/>
    <property type="match status" value="1"/>
</dbReference>
<evidence type="ECO:0000256" key="4">
    <source>
        <dbReference type="ARBA" id="ARBA00022679"/>
    </source>
</evidence>
<evidence type="ECO:0000256" key="7">
    <source>
        <dbReference type="ARBA" id="ARBA00022840"/>
    </source>
</evidence>
<proteinExistence type="inferred from homology"/>
<keyword evidence="3" id="KW-0723">Serine/threonine-protein kinase</keyword>
<evidence type="ECO:0000256" key="9">
    <source>
        <dbReference type="ARBA" id="ARBA00048679"/>
    </source>
</evidence>
<keyword evidence="4" id="KW-0808">Transferase</keyword>